<dbReference type="InterPro" id="IPR036396">
    <property type="entry name" value="Cyt_P450_sf"/>
</dbReference>
<evidence type="ECO:0000256" key="3">
    <source>
        <dbReference type="ARBA" id="ARBA00022723"/>
    </source>
</evidence>
<keyword evidence="5" id="KW-0408">Iron</keyword>
<keyword evidence="8" id="KW-1185">Reference proteome</keyword>
<evidence type="ECO:0000256" key="2">
    <source>
        <dbReference type="ARBA" id="ARBA00010617"/>
    </source>
</evidence>
<reference evidence="7 8" key="1">
    <citation type="submission" date="2024-01" db="EMBL/GenBank/DDBJ databases">
        <title>A draft genome for the cacao thread blight pathogen Marasmiellus scandens.</title>
        <authorList>
            <person name="Baruah I.K."/>
            <person name="Leung J."/>
            <person name="Bukari Y."/>
            <person name="Amoako-Attah I."/>
            <person name="Meinhardt L.W."/>
            <person name="Bailey B.A."/>
            <person name="Cohen S.P."/>
        </authorList>
    </citation>
    <scope>NUCLEOTIDE SEQUENCE [LARGE SCALE GENOMIC DNA]</scope>
    <source>
        <strain evidence="7 8">GH-19</strain>
    </source>
</reference>
<evidence type="ECO:0000256" key="6">
    <source>
        <dbReference type="SAM" id="Phobius"/>
    </source>
</evidence>
<dbReference type="PANTHER" id="PTHR46206">
    <property type="entry name" value="CYTOCHROME P450"/>
    <property type="match status" value="1"/>
</dbReference>
<dbReference type="EMBL" id="JBANRG010000044">
    <property type="protein sequence ID" value="KAK7446289.1"/>
    <property type="molecule type" value="Genomic_DNA"/>
</dbReference>
<dbReference type="SUPFAM" id="SSF48264">
    <property type="entry name" value="Cytochrome P450"/>
    <property type="match status" value="1"/>
</dbReference>
<keyword evidence="6" id="KW-0812">Transmembrane</keyword>
<evidence type="ECO:0000256" key="5">
    <source>
        <dbReference type="ARBA" id="ARBA00023004"/>
    </source>
</evidence>
<protein>
    <recommendedName>
        <fullName evidence="9">Cytochrome P450</fullName>
    </recommendedName>
</protein>
<name>A0ABR1J039_9AGAR</name>
<proteinExistence type="inferred from homology"/>
<dbReference type="Proteomes" id="UP001498398">
    <property type="component" value="Unassembled WGS sequence"/>
</dbReference>
<comment type="cofactor">
    <cofactor evidence="1">
        <name>heme</name>
        <dbReference type="ChEBI" id="CHEBI:30413"/>
    </cofactor>
</comment>
<sequence>MSSLNASDSFNPSIMSNLGLPVVLVTFGALFVFSKLLRAQMEMAKLEGIPTVGSNGFWSSLWGGVHYVKHAREVVKEGYDKYHGRLFKVRIPDRWAIIATGPDLLNDIKKAPDDVLSFDEAINESLQIDHTLGKSHRMHLYHVNVVRSALTKNIAVRFSDVRDEIMAAFADEIPVSEDWVSVPAVDTIMRVVCRTTNRLFVGLPLCREPDWLASIQLFTSYFVLIVLRISISNSLSKFSEVQPLSISSLVS</sequence>
<comment type="caution">
    <text evidence="7">The sequence shown here is derived from an EMBL/GenBank/DDBJ whole genome shotgun (WGS) entry which is preliminary data.</text>
</comment>
<dbReference type="Gene3D" id="1.10.630.10">
    <property type="entry name" value="Cytochrome P450"/>
    <property type="match status" value="1"/>
</dbReference>
<feature type="transmembrane region" description="Helical" evidence="6">
    <location>
        <begin position="20"/>
        <end position="37"/>
    </location>
</feature>
<organism evidence="7 8">
    <name type="scientific">Marasmiellus scandens</name>
    <dbReference type="NCBI Taxonomy" id="2682957"/>
    <lineage>
        <taxon>Eukaryota</taxon>
        <taxon>Fungi</taxon>
        <taxon>Dikarya</taxon>
        <taxon>Basidiomycota</taxon>
        <taxon>Agaricomycotina</taxon>
        <taxon>Agaricomycetes</taxon>
        <taxon>Agaricomycetidae</taxon>
        <taxon>Agaricales</taxon>
        <taxon>Marasmiineae</taxon>
        <taxon>Omphalotaceae</taxon>
        <taxon>Marasmiellus</taxon>
    </lineage>
</organism>
<evidence type="ECO:0008006" key="9">
    <source>
        <dbReference type="Google" id="ProtNLM"/>
    </source>
</evidence>
<comment type="similarity">
    <text evidence="2">Belongs to the cytochrome P450 family.</text>
</comment>
<keyword evidence="6" id="KW-1133">Transmembrane helix</keyword>
<evidence type="ECO:0000256" key="4">
    <source>
        <dbReference type="ARBA" id="ARBA00023002"/>
    </source>
</evidence>
<evidence type="ECO:0000313" key="8">
    <source>
        <dbReference type="Proteomes" id="UP001498398"/>
    </source>
</evidence>
<keyword evidence="3" id="KW-0479">Metal-binding</keyword>
<evidence type="ECO:0000256" key="1">
    <source>
        <dbReference type="ARBA" id="ARBA00001971"/>
    </source>
</evidence>
<accession>A0ABR1J039</accession>
<keyword evidence="4" id="KW-0560">Oxidoreductase</keyword>
<gene>
    <name evidence="7" type="ORF">VKT23_014495</name>
</gene>
<keyword evidence="6" id="KW-0472">Membrane</keyword>
<evidence type="ECO:0000313" key="7">
    <source>
        <dbReference type="EMBL" id="KAK7446289.1"/>
    </source>
</evidence>